<dbReference type="GO" id="GO:0020037">
    <property type="term" value="F:heme binding"/>
    <property type="evidence" value="ECO:0007669"/>
    <property type="project" value="InterPro"/>
</dbReference>
<keyword evidence="2" id="KW-0503">Monooxygenase</keyword>
<dbReference type="PANTHER" id="PTHR46696:SF6">
    <property type="entry name" value="P450, PUTATIVE (EUROFUNG)-RELATED"/>
    <property type="match status" value="1"/>
</dbReference>
<dbReference type="AlphaFoldDB" id="A0A6M3ZS49"/>
<keyword evidence="2" id="KW-0560">Oxidoreductase</keyword>
<keyword evidence="2" id="KW-0479">Metal-binding</keyword>
<accession>A0A6M3ZS49</accession>
<dbReference type="GO" id="GO:0005506">
    <property type="term" value="F:iron ion binding"/>
    <property type="evidence" value="ECO:0007669"/>
    <property type="project" value="InterPro"/>
</dbReference>
<evidence type="ECO:0000313" key="3">
    <source>
        <dbReference type="EMBL" id="QJQ01475.1"/>
    </source>
</evidence>
<dbReference type="CDD" id="cd11035">
    <property type="entry name" value="P450cam-like"/>
    <property type="match status" value="1"/>
</dbReference>
<dbReference type="InterPro" id="IPR036396">
    <property type="entry name" value="Cyt_P450_sf"/>
</dbReference>
<dbReference type="EMBL" id="CP008956">
    <property type="protein sequence ID" value="QJQ01475.1"/>
    <property type="molecule type" value="Genomic_DNA"/>
</dbReference>
<name>A0A6M3ZS49_9BURK</name>
<protein>
    <submittedName>
        <fullName evidence="3">Cytochrome P450</fullName>
    </submittedName>
</protein>
<evidence type="ECO:0000256" key="2">
    <source>
        <dbReference type="RuleBase" id="RU000461"/>
    </source>
</evidence>
<dbReference type="PROSITE" id="PS00086">
    <property type="entry name" value="CYTOCHROME_P450"/>
    <property type="match status" value="1"/>
</dbReference>
<dbReference type="PRINTS" id="PR00385">
    <property type="entry name" value="P450"/>
</dbReference>
<dbReference type="Pfam" id="PF00067">
    <property type="entry name" value="p450"/>
    <property type="match status" value="1"/>
</dbReference>
<dbReference type="PRINTS" id="PR00359">
    <property type="entry name" value="BP450"/>
</dbReference>
<gene>
    <name evidence="3" type="ORF">C798_14885</name>
</gene>
<dbReference type="RefSeq" id="WP_017450460.1">
    <property type="nucleotide sequence ID" value="NZ_CP008956.1"/>
</dbReference>
<sequence length="406" mass="45244">MAHPASAQEQAPVPAHIPPHLVHDFDIYNPPNAADDYHLSLKVLHRDPMPDIFWTPRNGGHWIATRGDDIYHILKDYEHFSSKQLTVPLVEHAPMAPIFFDPPQHTAYRAIIAPAFTPQAVGKLEEQARDTAIALIEGFIARGECEFVTEFAQHLPIGIFMKLAALPESDREMLLALADRMVRPGSEEDKLAAFGAIFEYVGVQISERRANPGTDLISHIVQSKVDGRELTDIELRGLCALVLIGGMDTVASAMGFIANFLAQNPGHRQQLIDNPALAPKAVDELLRRFPVVNQGRRVVADIEYKGVQLKAGEMILLPTTLHGLDERKFERPLEVDFARPTPIHSTFGNGPHRCPGSFLARVELKVFLQEWLKRIPQFRVKPGERAGVHGGVNGTLYRLPLVWDVK</sequence>
<dbReference type="InterPro" id="IPR017972">
    <property type="entry name" value="Cyt_P450_CS"/>
</dbReference>
<evidence type="ECO:0000313" key="4">
    <source>
        <dbReference type="Proteomes" id="UP000501648"/>
    </source>
</evidence>
<reference evidence="3 4" key="1">
    <citation type="journal article" date="2012" name="J. Bacteriol.">
        <title>Genome sequence of the pathogenic Herbaspirillum seropedicae strain Os34, isolated from rice roots.</title>
        <authorList>
            <person name="Ye W."/>
            <person name="Ye S."/>
            <person name="Liu J."/>
            <person name="Chang S."/>
            <person name="Chen M."/>
            <person name="Zhu B."/>
            <person name="Guo L."/>
            <person name="An Q."/>
        </authorList>
    </citation>
    <scope>NUCLEOTIDE SEQUENCE [LARGE SCALE GENOMIC DNA]</scope>
    <source>
        <strain evidence="3 4">Os34</strain>
    </source>
</reference>
<dbReference type="InterPro" id="IPR002397">
    <property type="entry name" value="Cyt_P450_B"/>
</dbReference>
<dbReference type="SUPFAM" id="SSF48264">
    <property type="entry name" value="Cytochrome P450"/>
    <property type="match status" value="1"/>
</dbReference>
<keyword evidence="2" id="KW-0349">Heme</keyword>
<dbReference type="Gene3D" id="1.10.630.10">
    <property type="entry name" value="Cytochrome P450"/>
    <property type="match status" value="1"/>
</dbReference>
<dbReference type="PANTHER" id="PTHR46696">
    <property type="entry name" value="P450, PUTATIVE (EUROFUNG)-RELATED"/>
    <property type="match status" value="1"/>
</dbReference>
<comment type="similarity">
    <text evidence="1 2">Belongs to the cytochrome P450 family.</text>
</comment>
<keyword evidence="2" id="KW-0408">Iron</keyword>
<dbReference type="Proteomes" id="UP000501648">
    <property type="component" value="Chromosome"/>
</dbReference>
<organism evidence="3 4">
    <name type="scientific">Herbaspirillum rubrisubalbicans Os34</name>
    <dbReference type="NCBI Taxonomy" id="1235827"/>
    <lineage>
        <taxon>Bacteria</taxon>
        <taxon>Pseudomonadati</taxon>
        <taxon>Pseudomonadota</taxon>
        <taxon>Betaproteobacteria</taxon>
        <taxon>Burkholderiales</taxon>
        <taxon>Oxalobacteraceae</taxon>
        <taxon>Herbaspirillum</taxon>
    </lineage>
</organism>
<dbReference type="GO" id="GO:0004497">
    <property type="term" value="F:monooxygenase activity"/>
    <property type="evidence" value="ECO:0007669"/>
    <property type="project" value="UniProtKB-KW"/>
</dbReference>
<proteinExistence type="inferred from homology"/>
<dbReference type="GO" id="GO:0016705">
    <property type="term" value="F:oxidoreductase activity, acting on paired donors, with incorporation or reduction of molecular oxygen"/>
    <property type="evidence" value="ECO:0007669"/>
    <property type="project" value="InterPro"/>
</dbReference>
<evidence type="ECO:0000256" key="1">
    <source>
        <dbReference type="ARBA" id="ARBA00010617"/>
    </source>
</evidence>
<dbReference type="InterPro" id="IPR001128">
    <property type="entry name" value="Cyt_P450"/>
</dbReference>